<organism evidence="1 2">
    <name type="scientific">Methylovulum psychrotolerans</name>
    <dbReference type="NCBI Taxonomy" id="1704499"/>
    <lineage>
        <taxon>Bacteria</taxon>
        <taxon>Pseudomonadati</taxon>
        <taxon>Pseudomonadota</taxon>
        <taxon>Gammaproteobacteria</taxon>
        <taxon>Methylococcales</taxon>
        <taxon>Methylococcaceae</taxon>
        <taxon>Methylovulum</taxon>
    </lineage>
</organism>
<reference evidence="1 2" key="1">
    <citation type="submission" date="2017-11" db="EMBL/GenBank/DDBJ databases">
        <title>Draft Genome Sequence of Methylobacter psychrotolerans Sph1T, an Obligate Methanotroph from Low-Temperature Environments.</title>
        <authorList>
            <person name="Oshkin I.Y."/>
            <person name="Miroshnikov K."/>
            <person name="Belova S.E."/>
            <person name="Korzhenkov A."/>
            <person name="Toshchakov S.V."/>
            <person name="Dedysh S.N."/>
        </authorList>
    </citation>
    <scope>NUCLEOTIDE SEQUENCE [LARGE SCALE GENOMIC DNA]</scope>
    <source>
        <strain evidence="1 2">Sph1</strain>
    </source>
</reference>
<gene>
    <name evidence="1" type="ORF">AADEFJLK_03940</name>
</gene>
<protein>
    <submittedName>
        <fullName evidence="1">Uncharacterized protein</fullName>
    </submittedName>
</protein>
<dbReference type="EMBL" id="PGFZ01000012">
    <property type="protein sequence ID" value="POZ50355.1"/>
    <property type="molecule type" value="Genomic_DNA"/>
</dbReference>
<sequence>MVIDLTDLSNIGQLKAQGDFRSVKSLVAKALGFAIKANSWDGLYGQLCKIRAAITENHQRLCVLANNDAAIRALGDFDKVKEALSALLSVKLPAESWPQLLSRFQQVMSAFLPNETLNGNSPLYTHEEKVRKFDQIKFQNFVNSSKLDLISKMLQPSGFKPLGEAQRRWQQQAGAWEAYRAGTCG</sequence>
<name>A0A2S5CHS3_9GAMM</name>
<comment type="caution">
    <text evidence="1">The sequence shown here is derived from an EMBL/GenBank/DDBJ whole genome shotgun (WGS) entry which is preliminary data.</text>
</comment>
<evidence type="ECO:0000313" key="1">
    <source>
        <dbReference type="EMBL" id="POZ50355.1"/>
    </source>
</evidence>
<accession>A0A2S5CHS3</accession>
<evidence type="ECO:0000313" key="2">
    <source>
        <dbReference type="Proteomes" id="UP000237423"/>
    </source>
</evidence>
<dbReference type="Proteomes" id="UP000237423">
    <property type="component" value="Unassembled WGS sequence"/>
</dbReference>
<dbReference type="AlphaFoldDB" id="A0A2S5CHS3"/>
<proteinExistence type="predicted"/>